<evidence type="ECO:0000256" key="1">
    <source>
        <dbReference type="ARBA" id="ARBA00022491"/>
    </source>
</evidence>
<dbReference type="PROSITE" id="PS50977">
    <property type="entry name" value="HTH_TETR_2"/>
    <property type="match status" value="1"/>
</dbReference>
<evidence type="ECO:0000313" key="5">
    <source>
        <dbReference type="Proteomes" id="UP000036780"/>
    </source>
</evidence>
<dbReference type="PATRIC" id="fig|1473.5.peg.1113"/>
<protein>
    <submittedName>
        <fullName evidence="4">TetR family transcriptional regulator</fullName>
    </submittedName>
</protein>
<dbReference type="Pfam" id="PF14278">
    <property type="entry name" value="TetR_C_8"/>
    <property type="match status" value="1"/>
</dbReference>
<dbReference type="OrthoDB" id="9810250at2"/>
<dbReference type="RefSeq" id="WP_050351887.1">
    <property type="nucleotide sequence ID" value="NZ_BOSN01000006.1"/>
</dbReference>
<keyword evidence="1" id="KW-0678">Repressor</keyword>
<name>A0A0L0QLG3_VIRPA</name>
<dbReference type="InterPro" id="IPR009057">
    <property type="entry name" value="Homeodomain-like_sf"/>
</dbReference>
<dbReference type="Gene3D" id="1.10.357.10">
    <property type="entry name" value="Tetracycline Repressor, domain 2"/>
    <property type="match status" value="1"/>
</dbReference>
<dbReference type="InterPro" id="IPR001647">
    <property type="entry name" value="HTH_TetR"/>
</dbReference>
<comment type="caution">
    <text evidence="4">The sequence shown here is derived from an EMBL/GenBank/DDBJ whole genome shotgun (WGS) entry which is preliminary data.</text>
</comment>
<gene>
    <name evidence="4" type="ORF">AFK71_12685</name>
</gene>
<dbReference type="GeneID" id="66872456"/>
<reference evidence="5" key="1">
    <citation type="submission" date="2015-07" db="EMBL/GenBank/DDBJ databases">
        <title>Fjat-10053 dsm26.</title>
        <authorList>
            <person name="Liu B."/>
            <person name="Wang J."/>
            <person name="Zhu Y."/>
            <person name="Liu G."/>
            <person name="Chen Q."/>
            <person name="Chen Z."/>
            <person name="Lan J."/>
            <person name="Che J."/>
            <person name="Ge C."/>
            <person name="Shi H."/>
            <person name="Pan Z."/>
            <person name="Liu X."/>
        </authorList>
    </citation>
    <scope>NUCLEOTIDE SEQUENCE [LARGE SCALE GENOMIC DNA]</scope>
    <source>
        <strain evidence="5">DSM 26</strain>
    </source>
</reference>
<feature type="DNA-binding region" description="H-T-H motif" evidence="3">
    <location>
        <begin position="33"/>
        <end position="52"/>
    </location>
</feature>
<accession>A0A0L0QLG3</accession>
<evidence type="ECO:0000313" key="4">
    <source>
        <dbReference type="EMBL" id="KNE19359.1"/>
    </source>
</evidence>
<keyword evidence="5" id="KW-1185">Reference proteome</keyword>
<dbReference type="InterPro" id="IPR050624">
    <property type="entry name" value="HTH-type_Tx_Regulator"/>
</dbReference>
<organism evidence="4 5">
    <name type="scientific">Virgibacillus pantothenticus</name>
    <dbReference type="NCBI Taxonomy" id="1473"/>
    <lineage>
        <taxon>Bacteria</taxon>
        <taxon>Bacillati</taxon>
        <taxon>Bacillota</taxon>
        <taxon>Bacilli</taxon>
        <taxon>Bacillales</taxon>
        <taxon>Bacillaceae</taxon>
        <taxon>Virgibacillus</taxon>
    </lineage>
</organism>
<dbReference type="EMBL" id="LGTO01000007">
    <property type="protein sequence ID" value="KNE19359.1"/>
    <property type="molecule type" value="Genomic_DNA"/>
</dbReference>
<dbReference type="GO" id="GO:0003677">
    <property type="term" value="F:DNA binding"/>
    <property type="evidence" value="ECO:0007669"/>
    <property type="project" value="UniProtKB-UniRule"/>
</dbReference>
<dbReference type="Proteomes" id="UP000036780">
    <property type="component" value="Unassembled WGS sequence"/>
</dbReference>
<dbReference type="AlphaFoldDB" id="A0A0L0QLG3"/>
<proteinExistence type="predicted"/>
<sequence>MNEKIDRRKKYTRMVLKDSFIMLLKSKPLSSITVKEICKHADVNRSTFYAHYTDPYDLLMKIEAEIIADMNTYLSQQNFAEAEKALQTTEKLLEYIVSKYDVCQTLLNESENTSFEQRVMDVARKFLINNWMDENKMAATDSAYISTFIISGSIHVIKHWLANNMDKTPQQIAQIINNIANNGIRGIEVD</sequence>
<evidence type="ECO:0000256" key="3">
    <source>
        <dbReference type="PROSITE-ProRule" id="PRU00335"/>
    </source>
</evidence>
<dbReference type="InterPro" id="IPR039532">
    <property type="entry name" value="TetR_C_Firmicutes"/>
</dbReference>
<dbReference type="PANTHER" id="PTHR43479">
    <property type="entry name" value="ACREF/ENVCD OPERON REPRESSOR-RELATED"/>
    <property type="match status" value="1"/>
</dbReference>
<dbReference type="SUPFAM" id="SSF46689">
    <property type="entry name" value="Homeodomain-like"/>
    <property type="match status" value="1"/>
</dbReference>
<dbReference type="PANTHER" id="PTHR43479:SF7">
    <property type="entry name" value="TETR-FAMILY TRANSCRIPTIONAL REGULATOR"/>
    <property type="match status" value="1"/>
</dbReference>
<keyword evidence="2 3" id="KW-0238">DNA-binding</keyword>
<evidence type="ECO:0000256" key="2">
    <source>
        <dbReference type="ARBA" id="ARBA00023125"/>
    </source>
</evidence>